<dbReference type="PROSITE" id="PS51192">
    <property type="entry name" value="HELICASE_ATP_BIND_1"/>
    <property type="match status" value="1"/>
</dbReference>
<evidence type="ECO:0000313" key="4">
    <source>
        <dbReference type="EMBL" id="AEL97985.1"/>
    </source>
</evidence>
<dbReference type="SMART" id="SM00490">
    <property type="entry name" value="HELICc"/>
    <property type="match status" value="1"/>
</dbReference>
<dbReference type="GO" id="GO:0016787">
    <property type="term" value="F:hydrolase activity"/>
    <property type="evidence" value="ECO:0007669"/>
    <property type="project" value="UniProtKB-KW"/>
</dbReference>
<dbReference type="PANTHER" id="PTHR10799">
    <property type="entry name" value="SNF2/RAD54 HELICASE FAMILY"/>
    <property type="match status" value="1"/>
</dbReference>
<dbReference type="Gene3D" id="3.40.50.10810">
    <property type="entry name" value="Tandem AAA-ATPase domain"/>
    <property type="match status" value="1"/>
</dbReference>
<accession>G1JWI7</accession>
<keyword evidence="5" id="KW-1185">Reference proteome</keyword>
<dbReference type="InterPro" id="IPR049730">
    <property type="entry name" value="SNF2/RAD54-like_C"/>
</dbReference>
<feature type="domain" description="Helicase ATP-binding" evidence="2">
    <location>
        <begin position="127"/>
        <end position="332"/>
    </location>
</feature>
<dbReference type="SMART" id="SM00487">
    <property type="entry name" value="DEXDc"/>
    <property type="match status" value="1"/>
</dbReference>
<dbReference type="Gene3D" id="3.40.50.300">
    <property type="entry name" value="P-loop containing nucleotide triphosphate hydrolases"/>
    <property type="match status" value="1"/>
</dbReference>
<dbReference type="InterPro" id="IPR001650">
    <property type="entry name" value="Helicase_C-like"/>
</dbReference>
<gene>
    <name evidence="4" type="primary">76</name>
    <name evidence="4" type="ORF">PATIENCE_76</name>
</gene>
<dbReference type="PROSITE" id="PS51194">
    <property type="entry name" value="HELICASE_CTER"/>
    <property type="match status" value="1"/>
</dbReference>
<keyword evidence="1" id="KW-0378">Hydrolase</keyword>
<dbReference type="Proteomes" id="UP000000694">
    <property type="component" value="Segment"/>
</dbReference>
<dbReference type="InterPro" id="IPR038718">
    <property type="entry name" value="SNF2-like_sf"/>
</dbReference>
<dbReference type="CDD" id="cd18793">
    <property type="entry name" value="SF2_C_SNF"/>
    <property type="match status" value="1"/>
</dbReference>
<evidence type="ECO:0000256" key="1">
    <source>
        <dbReference type="ARBA" id="ARBA00022801"/>
    </source>
</evidence>
<dbReference type="InterPro" id="IPR014001">
    <property type="entry name" value="Helicase_ATP-bd"/>
</dbReference>
<name>G1JWI7_9CAUD</name>
<dbReference type="InterPro" id="IPR000330">
    <property type="entry name" value="SNF2_N"/>
</dbReference>
<protein>
    <recommendedName>
        <fullName evidence="6">Helicase</fullName>
    </recommendedName>
</protein>
<dbReference type="Pfam" id="PF00176">
    <property type="entry name" value="SNF2-rel_dom"/>
    <property type="match status" value="1"/>
</dbReference>
<dbReference type="OrthoDB" id="2514at10239"/>
<evidence type="ECO:0000313" key="5">
    <source>
        <dbReference type="Proteomes" id="UP000000694"/>
    </source>
</evidence>
<dbReference type="RefSeq" id="YP_009012216.1">
    <property type="nucleotide sequence ID" value="NC_023691.1"/>
</dbReference>
<dbReference type="EMBL" id="JN412589">
    <property type="protein sequence ID" value="AEL97985.1"/>
    <property type="molecule type" value="Genomic_DNA"/>
</dbReference>
<evidence type="ECO:0008006" key="6">
    <source>
        <dbReference type="Google" id="ProtNLM"/>
    </source>
</evidence>
<evidence type="ECO:0000259" key="3">
    <source>
        <dbReference type="PROSITE" id="PS51194"/>
    </source>
</evidence>
<organism evidence="4 5">
    <name type="scientific">Mycobacterium phage Patience</name>
    <dbReference type="NCBI Taxonomy" id="1074308"/>
    <lineage>
        <taxon>Viruses</taxon>
        <taxon>Duplodnaviria</taxon>
        <taxon>Heunggongvirae</taxon>
        <taxon>Uroviricota</taxon>
        <taxon>Caudoviricetes</taxon>
        <taxon>Patiencevirus</taxon>
        <taxon>Patiencevirus patience</taxon>
    </lineage>
</organism>
<dbReference type="SUPFAM" id="SSF52540">
    <property type="entry name" value="P-loop containing nucleoside triphosphate hydrolases"/>
    <property type="match status" value="2"/>
</dbReference>
<dbReference type="KEGG" id="vg:18559591"/>
<reference evidence="4 5" key="1">
    <citation type="journal article" date="2012" name="J. Virol.">
        <title>Complete Genome Sequences of 138 Mycobacteriophages.</title>
        <authorList>
            <consortium name="the Science Education Alliance Phage Hunters Advancing Genomics and Evolutionary Science Program"/>
            <consortium name="the KwaZulu-Natal Research Institute for Tuberculosis and HIV Mycobacterial Genetics Course Students"/>
            <consortium name="the Phage Hunters Integrating Research and Education Program"/>
            <person name="Hatfull G.F."/>
        </authorList>
    </citation>
    <scope>NUCLEOTIDE SEQUENCE [LARGE SCALE GENOMIC DNA]</scope>
</reference>
<dbReference type="InterPro" id="IPR027417">
    <property type="entry name" value="P-loop_NTPase"/>
</dbReference>
<evidence type="ECO:0000259" key="2">
    <source>
        <dbReference type="PROSITE" id="PS51192"/>
    </source>
</evidence>
<dbReference type="Pfam" id="PF00271">
    <property type="entry name" value="Helicase_C"/>
    <property type="match status" value="1"/>
</dbReference>
<dbReference type="GO" id="GO:0005524">
    <property type="term" value="F:ATP binding"/>
    <property type="evidence" value="ECO:0007669"/>
    <property type="project" value="InterPro"/>
</dbReference>
<proteinExistence type="predicted"/>
<feature type="domain" description="Helicase C-terminal" evidence="3">
    <location>
        <begin position="502"/>
        <end position="664"/>
    </location>
</feature>
<sequence>MANRWRIGLRDNGKRAWVEFPYSDEYKNLLKERVSGIRWDAKAKLWHAPLDMDTLKDIHSVAKYFGEKLMVEAELASWIKKEKDRYANLIKPDDFNADTSQWLPRLRSERPALVAAMESQPHQIPGTAFMVGQRSVLLADDPGAGKTIQTLAAVAEKDVRGPILVVAPRSAVNVTWPEEIEKWLGKDEVFFRINGAMKPDERKITLRAILEHSKDRPHDRLWVLCGPNYLRIRADLDDYGNYERDAKGNKIIRTVNEGLADLFRIKWACVIVDESHQTLAGSTGNKKKQSAQRQGLGALELRDNALQIAISGTPFRGKTENLWGTLNWLYPDKYTSYWNWVRRHYGVYATDSRYGSGIGKGEVIIDEKRFYAELKPLMIRRTKAEIAPWLPAKKYGGTHLKVATGERSYSEVPAGLQGNDRDKWMLENFGPVAVWLPMSEKQSKQYDEITASAMLSIDEMGETINVNGVLAEMTRMKQVANACLGSNPSARGGVSPILPSNKIEWIEDFLNDRIAAGTKTIVASQFTGFIELLSDHLKKKKIKHYTLTGKTSDAERAYIRKHFQDEGNNEEMVILLNTKAGGVSLTLDLADDVVICDQTWIPDDQQQVEDRAHRVSRNHNVTIWYLASLGTLDEDIARTNAGREDAARSVLDQQRGVSYVRELISLTKKRQSGKIIA</sequence>
<dbReference type="GeneID" id="18559591"/>